<organism evidence="2 3">
    <name type="scientific">Muraenolepis orangiensis</name>
    <name type="common">Patagonian moray cod</name>
    <dbReference type="NCBI Taxonomy" id="630683"/>
    <lineage>
        <taxon>Eukaryota</taxon>
        <taxon>Metazoa</taxon>
        <taxon>Chordata</taxon>
        <taxon>Craniata</taxon>
        <taxon>Vertebrata</taxon>
        <taxon>Euteleostomi</taxon>
        <taxon>Actinopterygii</taxon>
        <taxon>Neopterygii</taxon>
        <taxon>Teleostei</taxon>
        <taxon>Neoteleostei</taxon>
        <taxon>Acanthomorphata</taxon>
        <taxon>Zeiogadaria</taxon>
        <taxon>Gadariae</taxon>
        <taxon>Gadiformes</taxon>
        <taxon>Muraenolepidoidei</taxon>
        <taxon>Muraenolepididae</taxon>
        <taxon>Muraenolepis</taxon>
    </lineage>
</organism>
<dbReference type="EMBL" id="JANIIK010000116">
    <property type="protein sequence ID" value="KAJ3588568.1"/>
    <property type="molecule type" value="Genomic_DNA"/>
</dbReference>
<evidence type="ECO:0000313" key="3">
    <source>
        <dbReference type="Proteomes" id="UP001148018"/>
    </source>
</evidence>
<reference evidence="2" key="1">
    <citation type="submission" date="2022-07" db="EMBL/GenBank/DDBJ databases">
        <title>Chromosome-level genome of Muraenolepis orangiensis.</title>
        <authorList>
            <person name="Kim J."/>
        </authorList>
    </citation>
    <scope>NUCLEOTIDE SEQUENCE</scope>
    <source>
        <strain evidence="2">KU_S4_2022</strain>
        <tissue evidence="2">Muscle</tissue>
    </source>
</reference>
<sequence>MVLLVSFSVFHLSSILVVSVRGQGWSCLGISNLITQPHQHTFHSSRDPDLLLMVPDLQIMPSNQRSGHGYVTTT</sequence>
<dbReference type="Proteomes" id="UP001148018">
    <property type="component" value="Unassembled WGS sequence"/>
</dbReference>
<evidence type="ECO:0000313" key="2">
    <source>
        <dbReference type="EMBL" id="KAJ3588568.1"/>
    </source>
</evidence>
<feature type="chain" id="PRO_5040157280" description="Secreted protein" evidence="1">
    <location>
        <begin position="23"/>
        <end position="74"/>
    </location>
</feature>
<dbReference type="AlphaFoldDB" id="A0A9Q0I8D1"/>
<gene>
    <name evidence="2" type="ORF">NHX12_012160</name>
</gene>
<protein>
    <recommendedName>
        <fullName evidence="4">Secreted protein</fullName>
    </recommendedName>
</protein>
<keyword evidence="1" id="KW-0732">Signal</keyword>
<comment type="caution">
    <text evidence="2">The sequence shown here is derived from an EMBL/GenBank/DDBJ whole genome shotgun (WGS) entry which is preliminary data.</text>
</comment>
<name>A0A9Q0I8D1_9TELE</name>
<evidence type="ECO:0008006" key="4">
    <source>
        <dbReference type="Google" id="ProtNLM"/>
    </source>
</evidence>
<evidence type="ECO:0000256" key="1">
    <source>
        <dbReference type="SAM" id="SignalP"/>
    </source>
</evidence>
<keyword evidence="3" id="KW-1185">Reference proteome</keyword>
<proteinExistence type="predicted"/>
<feature type="signal peptide" evidence="1">
    <location>
        <begin position="1"/>
        <end position="22"/>
    </location>
</feature>
<accession>A0A9Q0I8D1</accession>